<feature type="domain" description="HTH araC/xylS-type" evidence="5">
    <location>
        <begin position="438"/>
        <end position="536"/>
    </location>
</feature>
<dbReference type="SMART" id="SM00448">
    <property type="entry name" value="REC"/>
    <property type="match status" value="1"/>
</dbReference>
<feature type="modified residue" description="4-aspartylphosphate" evidence="4">
    <location>
        <position position="55"/>
    </location>
</feature>
<evidence type="ECO:0000256" key="4">
    <source>
        <dbReference type="PROSITE-ProRule" id="PRU00169"/>
    </source>
</evidence>
<accession>A0A2V5KFQ1</accession>
<dbReference type="SMART" id="SM00342">
    <property type="entry name" value="HTH_ARAC"/>
    <property type="match status" value="1"/>
</dbReference>
<dbReference type="GO" id="GO:0003700">
    <property type="term" value="F:DNA-binding transcription factor activity"/>
    <property type="evidence" value="ECO:0007669"/>
    <property type="project" value="InterPro"/>
</dbReference>
<dbReference type="PROSITE" id="PS01124">
    <property type="entry name" value="HTH_ARAC_FAMILY_2"/>
    <property type="match status" value="1"/>
</dbReference>
<keyword evidence="4" id="KW-0597">Phosphoprotein</keyword>
<keyword evidence="2" id="KW-0238">DNA-binding</keyword>
<dbReference type="Gene3D" id="1.10.10.60">
    <property type="entry name" value="Homeodomain-like"/>
    <property type="match status" value="2"/>
</dbReference>
<reference evidence="7 8" key="1">
    <citation type="submission" date="2018-05" db="EMBL/GenBank/DDBJ databases">
        <title>Paenibacillus flagellatus sp. nov., isolated from selenium mineral soil.</title>
        <authorList>
            <person name="Dai X."/>
        </authorList>
    </citation>
    <scope>NUCLEOTIDE SEQUENCE [LARGE SCALE GENOMIC DNA]</scope>
    <source>
        <strain evidence="7 8">DXL2</strain>
    </source>
</reference>
<keyword evidence="8" id="KW-1185">Reference proteome</keyword>
<evidence type="ECO:0000259" key="5">
    <source>
        <dbReference type="PROSITE" id="PS01124"/>
    </source>
</evidence>
<dbReference type="InterPro" id="IPR009057">
    <property type="entry name" value="Homeodomain-like_sf"/>
</dbReference>
<dbReference type="InterPro" id="IPR001789">
    <property type="entry name" value="Sig_transdc_resp-reg_receiver"/>
</dbReference>
<dbReference type="RefSeq" id="WP_110838383.1">
    <property type="nucleotide sequence ID" value="NZ_QJVJ01000001.1"/>
</dbReference>
<dbReference type="SUPFAM" id="SSF46689">
    <property type="entry name" value="Homeodomain-like"/>
    <property type="match status" value="2"/>
</dbReference>
<dbReference type="GO" id="GO:0000160">
    <property type="term" value="P:phosphorelay signal transduction system"/>
    <property type="evidence" value="ECO:0007669"/>
    <property type="project" value="InterPro"/>
</dbReference>
<feature type="domain" description="Response regulatory" evidence="6">
    <location>
        <begin position="3"/>
        <end position="120"/>
    </location>
</feature>
<dbReference type="PROSITE" id="PS50110">
    <property type="entry name" value="RESPONSE_REGULATORY"/>
    <property type="match status" value="1"/>
</dbReference>
<dbReference type="EMBL" id="QJVJ01000001">
    <property type="protein sequence ID" value="PYI57344.1"/>
    <property type="molecule type" value="Genomic_DNA"/>
</dbReference>
<dbReference type="InterPro" id="IPR011006">
    <property type="entry name" value="CheY-like_superfamily"/>
</dbReference>
<dbReference type="GO" id="GO:0043565">
    <property type="term" value="F:sequence-specific DNA binding"/>
    <property type="evidence" value="ECO:0007669"/>
    <property type="project" value="InterPro"/>
</dbReference>
<dbReference type="Pfam" id="PF00072">
    <property type="entry name" value="Response_reg"/>
    <property type="match status" value="1"/>
</dbReference>
<dbReference type="Pfam" id="PF12833">
    <property type="entry name" value="HTH_18"/>
    <property type="match status" value="1"/>
</dbReference>
<organism evidence="7 8">
    <name type="scientific">Paenibacillus flagellatus</name>
    <dbReference type="NCBI Taxonomy" id="2211139"/>
    <lineage>
        <taxon>Bacteria</taxon>
        <taxon>Bacillati</taxon>
        <taxon>Bacillota</taxon>
        <taxon>Bacilli</taxon>
        <taxon>Bacillales</taxon>
        <taxon>Paenibacillaceae</taxon>
        <taxon>Paenibacillus</taxon>
    </lineage>
</organism>
<sequence length="545" mass="62348">MFTIVIVDDEAIVRYGIKHSVDWGALNATRVEEAFHGQEVLDRWDEWRPDLIVTDIKMPVMDGIELIKRAKERNPDCRFIVLSCIDEFEYVKEAFMLGASDYVLKMTVRPEDMTACIGRVIQEMIGSRSADKRMQPHVPSGERYKIEGFFRDILSHMYMAWEIVETAKSISVRTSFDRYGVAVMELNMREALPRYGSDGKLLVGYSVVNMLGEIAAEERDFDFFKLEPDEFVLVFDRGAEEPARRFEERVSAKLMRIAAGAETFLKLGVRFGVSEPEQSADRLIAAYKAAKRAAARCVFRPEAERIVFAGEPGPQRPPEEDEALSHRFAATLRKRLAASLPYAKEEETAAAVDEAFAMLSEDRCTPQAARACLAKAVSAVNLIVLESGEAGRFPPFDEESFDAGWNRDRTRRRLSAYCGDYIAFLRSKHEKSGRKLVRDIVAYLNEQYADKITLEQTAKHFYVNKTYLSELFKAETGRNFTRYLNEIRVERAKMLMLQTNMTMTEIAERVGFADFRYFGRVFKNHTELAPSEYRTRAVQPKRNGV</sequence>
<protein>
    <recommendedName>
        <fullName evidence="9">DNA-binding response regulator</fullName>
    </recommendedName>
</protein>
<dbReference type="SUPFAM" id="SSF52172">
    <property type="entry name" value="CheY-like"/>
    <property type="match status" value="1"/>
</dbReference>
<gene>
    <name evidence="7" type="ORF">DLM86_02590</name>
</gene>
<dbReference type="PANTHER" id="PTHR43280">
    <property type="entry name" value="ARAC-FAMILY TRANSCRIPTIONAL REGULATOR"/>
    <property type="match status" value="1"/>
</dbReference>
<evidence type="ECO:0008006" key="9">
    <source>
        <dbReference type="Google" id="ProtNLM"/>
    </source>
</evidence>
<comment type="caution">
    <text evidence="7">The sequence shown here is derived from an EMBL/GenBank/DDBJ whole genome shotgun (WGS) entry which is preliminary data.</text>
</comment>
<dbReference type="AlphaFoldDB" id="A0A2V5KFQ1"/>
<keyword evidence="1" id="KW-0805">Transcription regulation</keyword>
<dbReference type="InterPro" id="IPR018062">
    <property type="entry name" value="HTH_AraC-typ_CS"/>
</dbReference>
<dbReference type="Proteomes" id="UP000247476">
    <property type="component" value="Unassembled WGS sequence"/>
</dbReference>
<evidence type="ECO:0000256" key="2">
    <source>
        <dbReference type="ARBA" id="ARBA00023125"/>
    </source>
</evidence>
<dbReference type="PROSITE" id="PS00041">
    <property type="entry name" value="HTH_ARAC_FAMILY_1"/>
    <property type="match status" value="1"/>
</dbReference>
<evidence type="ECO:0000259" key="6">
    <source>
        <dbReference type="PROSITE" id="PS50110"/>
    </source>
</evidence>
<evidence type="ECO:0000313" key="8">
    <source>
        <dbReference type="Proteomes" id="UP000247476"/>
    </source>
</evidence>
<evidence type="ECO:0000256" key="1">
    <source>
        <dbReference type="ARBA" id="ARBA00023015"/>
    </source>
</evidence>
<proteinExistence type="predicted"/>
<dbReference type="PANTHER" id="PTHR43280:SF28">
    <property type="entry name" value="HTH-TYPE TRANSCRIPTIONAL ACTIVATOR RHAS"/>
    <property type="match status" value="1"/>
</dbReference>
<name>A0A2V5KFQ1_9BACL</name>
<evidence type="ECO:0000313" key="7">
    <source>
        <dbReference type="EMBL" id="PYI57344.1"/>
    </source>
</evidence>
<evidence type="ECO:0000256" key="3">
    <source>
        <dbReference type="ARBA" id="ARBA00023163"/>
    </source>
</evidence>
<dbReference type="CDD" id="cd17536">
    <property type="entry name" value="REC_YesN-like"/>
    <property type="match status" value="1"/>
</dbReference>
<dbReference type="OrthoDB" id="342399at2"/>
<keyword evidence="3" id="KW-0804">Transcription</keyword>
<dbReference type="InterPro" id="IPR018060">
    <property type="entry name" value="HTH_AraC"/>
</dbReference>
<dbReference type="Gene3D" id="3.40.50.2300">
    <property type="match status" value="1"/>
</dbReference>